<evidence type="ECO:0000256" key="2">
    <source>
        <dbReference type="SAM" id="Phobius"/>
    </source>
</evidence>
<keyword evidence="2" id="KW-0812">Transmembrane</keyword>
<sequence>MTEPPAAGATEPAVADQGMRLLRAAAFSVVCVSVSGCAHASASGAGLSWWSVLAGWLLTLCLVTPLAGRERSRPGIIAALLCGQLLLHVLFALGQCHGAGPEPGASPSAMPAMPAHGAGMNMGPSLMPGPTMFAAHLVAAALLGWLLHHGDRALWSLERVSRRVTGVLSGPLARLLDAALLRLPALPLPPMRPHARGAEARGKPDQIVLLHHAVIRRGPPMGVSRRATYGRPDRPVLSPSA</sequence>
<protein>
    <recommendedName>
        <fullName evidence="5">Integral membrane protein</fullName>
    </recommendedName>
</protein>
<evidence type="ECO:0000256" key="1">
    <source>
        <dbReference type="SAM" id="MobiDB-lite"/>
    </source>
</evidence>
<feature type="transmembrane region" description="Helical" evidence="2">
    <location>
        <begin position="21"/>
        <end position="41"/>
    </location>
</feature>
<gene>
    <name evidence="3" type="ORF">F8568_036980</name>
</gene>
<dbReference type="EMBL" id="WBMS02000042">
    <property type="protein sequence ID" value="MWA05856.1"/>
    <property type="molecule type" value="Genomic_DNA"/>
</dbReference>
<keyword evidence="2" id="KW-0472">Membrane</keyword>
<dbReference type="AlphaFoldDB" id="A0A6I4MU73"/>
<feature type="region of interest" description="Disordered" evidence="1">
    <location>
        <begin position="220"/>
        <end position="241"/>
    </location>
</feature>
<accession>A0A6I4MU73</accession>
<feature type="transmembrane region" description="Helical" evidence="2">
    <location>
        <begin position="47"/>
        <end position="68"/>
    </location>
</feature>
<feature type="transmembrane region" description="Helical" evidence="2">
    <location>
        <begin position="129"/>
        <end position="147"/>
    </location>
</feature>
<evidence type="ECO:0000313" key="4">
    <source>
        <dbReference type="Proteomes" id="UP000462055"/>
    </source>
</evidence>
<evidence type="ECO:0008006" key="5">
    <source>
        <dbReference type="Google" id="ProtNLM"/>
    </source>
</evidence>
<reference evidence="3" key="1">
    <citation type="submission" date="2019-12" db="EMBL/GenBank/DDBJ databases">
        <title>Actinomadura physcomitrii sp. nov., a novel actinomycete isolated from moss [Physcomitrium sphaericum (Ludw) Fuernr].</title>
        <authorList>
            <person name="Zhuang X."/>
        </authorList>
    </citation>
    <scope>NUCLEOTIDE SEQUENCE [LARGE SCALE GENOMIC DNA]</scope>
    <source>
        <strain evidence="3">LD22</strain>
    </source>
</reference>
<evidence type="ECO:0000313" key="3">
    <source>
        <dbReference type="EMBL" id="MWA05856.1"/>
    </source>
</evidence>
<feature type="transmembrane region" description="Helical" evidence="2">
    <location>
        <begin position="75"/>
        <end position="93"/>
    </location>
</feature>
<keyword evidence="4" id="KW-1185">Reference proteome</keyword>
<dbReference type="RefSeq" id="WP_151598276.1">
    <property type="nucleotide sequence ID" value="NZ_WBMS02000042.1"/>
</dbReference>
<proteinExistence type="predicted"/>
<name>A0A6I4MU73_9ACTN</name>
<dbReference type="Proteomes" id="UP000462055">
    <property type="component" value="Unassembled WGS sequence"/>
</dbReference>
<comment type="caution">
    <text evidence="3">The sequence shown here is derived from an EMBL/GenBank/DDBJ whole genome shotgun (WGS) entry which is preliminary data.</text>
</comment>
<keyword evidence="2" id="KW-1133">Transmembrane helix</keyword>
<organism evidence="3 4">
    <name type="scientific">Actinomadura physcomitrii</name>
    <dbReference type="NCBI Taxonomy" id="2650748"/>
    <lineage>
        <taxon>Bacteria</taxon>
        <taxon>Bacillati</taxon>
        <taxon>Actinomycetota</taxon>
        <taxon>Actinomycetes</taxon>
        <taxon>Streptosporangiales</taxon>
        <taxon>Thermomonosporaceae</taxon>
        <taxon>Actinomadura</taxon>
    </lineage>
</organism>